<dbReference type="InterPro" id="IPR011335">
    <property type="entry name" value="Restrct_endonuc-II-like"/>
</dbReference>
<evidence type="ECO:0000313" key="2">
    <source>
        <dbReference type="EMBL" id="QPR30577.1"/>
    </source>
</evidence>
<dbReference type="RefSeq" id="WP_197914609.1">
    <property type="nucleotide sequence ID" value="NZ_CP065628.1"/>
</dbReference>
<dbReference type="Proteomes" id="UP000595198">
    <property type="component" value="Chromosome"/>
</dbReference>
<keyword evidence="5" id="KW-1185">Reference proteome</keyword>
<dbReference type="InterPro" id="IPR007569">
    <property type="entry name" value="DUF559"/>
</dbReference>
<name>A0AB37GFR2_CORAY</name>
<dbReference type="AlphaFoldDB" id="A0AB37GFR2"/>
<dbReference type="Proteomes" id="UP000594774">
    <property type="component" value="Chromosome"/>
</dbReference>
<evidence type="ECO:0000313" key="4">
    <source>
        <dbReference type="Proteomes" id="UP000594774"/>
    </source>
</evidence>
<organism evidence="2 4">
    <name type="scientific">Corynebacterium amycolatum</name>
    <dbReference type="NCBI Taxonomy" id="43765"/>
    <lineage>
        <taxon>Bacteria</taxon>
        <taxon>Bacillati</taxon>
        <taxon>Actinomycetota</taxon>
        <taxon>Actinomycetes</taxon>
        <taxon>Mycobacteriales</taxon>
        <taxon>Corynebacteriaceae</taxon>
        <taxon>Corynebacterium</taxon>
    </lineage>
</organism>
<dbReference type="Gene3D" id="3.40.960.10">
    <property type="entry name" value="VSR Endonuclease"/>
    <property type="match status" value="1"/>
</dbReference>
<dbReference type="SUPFAM" id="SSF52980">
    <property type="entry name" value="Restriction endonuclease-like"/>
    <property type="match status" value="1"/>
</dbReference>
<evidence type="ECO:0000313" key="5">
    <source>
        <dbReference type="Proteomes" id="UP000595198"/>
    </source>
</evidence>
<protein>
    <submittedName>
        <fullName evidence="2">DUF559 domain-containing protein</fullName>
    </submittedName>
</protein>
<dbReference type="Pfam" id="PF04480">
    <property type="entry name" value="DUF559"/>
    <property type="match status" value="1"/>
</dbReference>
<dbReference type="EMBL" id="CP065628">
    <property type="protein sequence ID" value="QPR30577.1"/>
    <property type="molecule type" value="Genomic_DNA"/>
</dbReference>
<evidence type="ECO:0000313" key="3">
    <source>
        <dbReference type="EMBL" id="QQB82413.1"/>
    </source>
</evidence>
<dbReference type="EMBL" id="CP066023">
    <property type="protein sequence ID" value="QQB82413.1"/>
    <property type="molecule type" value="Genomic_DNA"/>
</dbReference>
<proteinExistence type="predicted"/>
<reference evidence="4 5" key="1">
    <citation type="submission" date="2020-12" db="EMBL/GenBank/DDBJ databases">
        <title>FDA dAtabase for Regulatory Grade micrObial Sequences (FDA-ARGOS): Supporting development and validation of Infectious Disease Dx tests.</title>
        <authorList>
            <person name="Sproer C."/>
            <person name="Gronow S."/>
            <person name="Severitt S."/>
            <person name="Schroder I."/>
            <person name="Tallon L."/>
            <person name="Sadzewicz L."/>
            <person name="Zhao X."/>
            <person name="Boylan J."/>
            <person name="Ott S."/>
            <person name="Bowen H."/>
            <person name="Vavikolanu K."/>
            <person name="Mehta A."/>
            <person name="Aluvathingal J."/>
            <person name="Nadendla S."/>
            <person name="Lowell S."/>
            <person name="Myers T."/>
            <person name="Yan Y."/>
            <person name="Sichtig H."/>
        </authorList>
    </citation>
    <scope>NUCLEOTIDE SEQUENCE [LARGE SCALE GENOMIC DNA]</scope>
    <source>
        <strain evidence="2 4">FDAARGOS_938</strain>
        <strain evidence="3 5">FDAARGOS_991</strain>
    </source>
</reference>
<accession>A0AB37GFR2</accession>
<sequence length="294" mass="33550">MGSFTTAELRALGIGEKKTRALLQQGRLTKLVRGLYIDDHSPASVARAITGHYKKIALSGKSAAQIHLRLPLTFPIQTEGAGSVQAETFSIRHSRLPACTSINGLPVVEALWAARASKDYARRILETHYSGRDGEKRLNHDLSRMRKVPAWLRETIATTPIGACSELERKLARPLIKRGYRIRMNQFIGPYCFDILLDQWKIAIEVDSEKYHANEDSFISDRWKTNSGTLHGWIVLRFTDSCINWNLDSVLDEIEQAIRWVQKRRPRVDYKPGWPACQKVWEWNPTVGYANKPR</sequence>
<evidence type="ECO:0000259" key="1">
    <source>
        <dbReference type="Pfam" id="PF04480"/>
    </source>
</evidence>
<gene>
    <name evidence="2" type="ORF">I6G95_10320</name>
    <name evidence="3" type="ORF">I6H48_10880</name>
</gene>
<feature type="domain" description="DUF559" evidence="1">
    <location>
        <begin position="178"/>
        <end position="258"/>
    </location>
</feature>